<dbReference type="EC" id="2.1.1.63" evidence="2"/>
<keyword evidence="1 2" id="KW-0227">DNA damage</keyword>
<dbReference type="NCBIfam" id="TIGR00589">
    <property type="entry name" value="ogt"/>
    <property type="match status" value="1"/>
</dbReference>
<comment type="caution">
    <text evidence="4">The sequence shown here is derived from an EMBL/GenBank/DDBJ whole genome shotgun (WGS) entry which is preliminary data.</text>
</comment>
<evidence type="ECO:0000256" key="2">
    <source>
        <dbReference type="HAMAP-Rule" id="MF_00772"/>
    </source>
</evidence>
<comment type="miscellaneous">
    <text evidence="2">This enzyme catalyzes only one turnover and therefore is not strictly catalytic. According to one definition, an enzyme is a biocatalyst that acts repeatedly and over many reaction cycles.</text>
</comment>
<dbReference type="Gene3D" id="3.30.160.70">
    <property type="entry name" value="Methylated DNA-protein cysteine methyltransferase domain"/>
    <property type="match status" value="1"/>
</dbReference>
<reference evidence="4 5" key="1">
    <citation type="submission" date="2020-05" db="EMBL/GenBank/DDBJ databases">
        <title>Distinct polysaccharide utilization as determinants for interspecies competition between intestinal Prevotella spp.</title>
        <authorList>
            <person name="Galvez E.J.C."/>
            <person name="Iljazovic A."/>
            <person name="Strowig T."/>
        </authorList>
    </citation>
    <scope>NUCLEOTIDE SEQUENCE [LARGE SCALE GENOMIC DNA]</scope>
    <source>
        <strain evidence="4 5">PMUR</strain>
    </source>
</reference>
<dbReference type="InterPro" id="IPR036217">
    <property type="entry name" value="MethylDNA_cys_MeTrfase_DNAb"/>
</dbReference>
<dbReference type="PANTHER" id="PTHR10815:SF5">
    <property type="entry name" value="METHYLATED-DNA--PROTEIN-CYSTEINE METHYLTRANSFERASE"/>
    <property type="match status" value="1"/>
</dbReference>
<keyword evidence="2" id="KW-0489">Methyltransferase</keyword>
<keyword evidence="5" id="KW-1185">Reference proteome</keyword>
<dbReference type="EMBL" id="JABKKF010000011">
    <property type="protein sequence ID" value="NPD92844.1"/>
    <property type="molecule type" value="Genomic_DNA"/>
</dbReference>
<comment type="catalytic activity">
    <reaction evidence="2">
        <text>a 6-O-methyl-2'-deoxyguanosine in DNA + L-cysteinyl-[protein] = S-methyl-L-cysteinyl-[protein] + a 2'-deoxyguanosine in DNA</text>
        <dbReference type="Rhea" id="RHEA:24000"/>
        <dbReference type="Rhea" id="RHEA-COMP:10131"/>
        <dbReference type="Rhea" id="RHEA-COMP:10132"/>
        <dbReference type="Rhea" id="RHEA-COMP:11367"/>
        <dbReference type="Rhea" id="RHEA-COMP:11368"/>
        <dbReference type="ChEBI" id="CHEBI:29950"/>
        <dbReference type="ChEBI" id="CHEBI:82612"/>
        <dbReference type="ChEBI" id="CHEBI:85445"/>
        <dbReference type="ChEBI" id="CHEBI:85448"/>
        <dbReference type="EC" id="2.1.1.63"/>
    </reaction>
</comment>
<keyword evidence="2" id="KW-0963">Cytoplasm</keyword>
<dbReference type="InterPro" id="IPR036388">
    <property type="entry name" value="WH-like_DNA-bd_sf"/>
</dbReference>
<name>A0ABX2APC8_9BACT</name>
<organism evidence="4 5">
    <name type="scientific">Xylanibacter muris</name>
    <dbReference type="NCBI Taxonomy" id="2736290"/>
    <lineage>
        <taxon>Bacteria</taxon>
        <taxon>Pseudomonadati</taxon>
        <taxon>Bacteroidota</taxon>
        <taxon>Bacteroidia</taxon>
        <taxon>Bacteroidales</taxon>
        <taxon>Prevotellaceae</taxon>
        <taxon>Xylanibacter</taxon>
    </lineage>
</organism>
<feature type="active site" description="Nucleophile; methyl group acceptor" evidence="2">
    <location>
        <position position="141"/>
    </location>
</feature>
<dbReference type="InterPro" id="IPR014048">
    <property type="entry name" value="MethylDNA_cys_MeTrfase_DNA-bd"/>
</dbReference>
<dbReference type="Proteomes" id="UP000714420">
    <property type="component" value="Unassembled WGS sequence"/>
</dbReference>
<dbReference type="PANTHER" id="PTHR10815">
    <property type="entry name" value="METHYLATED-DNA--PROTEIN-CYSTEINE METHYLTRANSFERASE"/>
    <property type="match status" value="1"/>
</dbReference>
<comment type="catalytic activity">
    <reaction evidence="2">
        <text>a 4-O-methyl-thymidine in DNA + L-cysteinyl-[protein] = a thymidine in DNA + S-methyl-L-cysteinyl-[protein]</text>
        <dbReference type="Rhea" id="RHEA:53428"/>
        <dbReference type="Rhea" id="RHEA-COMP:10131"/>
        <dbReference type="Rhea" id="RHEA-COMP:10132"/>
        <dbReference type="Rhea" id="RHEA-COMP:13555"/>
        <dbReference type="Rhea" id="RHEA-COMP:13556"/>
        <dbReference type="ChEBI" id="CHEBI:29950"/>
        <dbReference type="ChEBI" id="CHEBI:82612"/>
        <dbReference type="ChEBI" id="CHEBI:137386"/>
        <dbReference type="ChEBI" id="CHEBI:137387"/>
        <dbReference type="EC" id="2.1.1.63"/>
    </reaction>
</comment>
<keyword evidence="2" id="KW-0234">DNA repair</keyword>
<evidence type="ECO:0000256" key="1">
    <source>
        <dbReference type="ARBA" id="ARBA00022763"/>
    </source>
</evidence>
<dbReference type="SUPFAM" id="SSF46767">
    <property type="entry name" value="Methylated DNA-protein cysteine methyltransferase, C-terminal domain"/>
    <property type="match status" value="1"/>
</dbReference>
<evidence type="ECO:0000313" key="4">
    <source>
        <dbReference type="EMBL" id="NPD92844.1"/>
    </source>
</evidence>
<gene>
    <name evidence="4" type="ORF">HPS56_10920</name>
</gene>
<dbReference type="InterPro" id="IPR023546">
    <property type="entry name" value="MGMT"/>
</dbReference>
<comment type="function">
    <text evidence="2">Involved in the cellular defense against the biological effects of O6-methylguanine (O6-MeG) and O4-methylthymine (O4-MeT) in DNA. Repairs the methylated nucleobase in DNA by stoichiometrically transferring the methyl group to a cysteine residue in the enzyme. This is a suicide reaction: the enzyme is irreversibly inactivated.</text>
</comment>
<keyword evidence="2" id="KW-0808">Transferase</keyword>
<dbReference type="SUPFAM" id="SSF53155">
    <property type="entry name" value="Methylated DNA-protein cysteine methyltransferase domain"/>
    <property type="match status" value="1"/>
</dbReference>
<dbReference type="HAMAP" id="MF_00772">
    <property type="entry name" value="OGT"/>
    <property type="match status" value="1"/>
</dbReference>
<dbReference type="InterPro" id="IPR036631">
    <property type="entry name" value="MGMT_N_sf"/>
</dbReference>
<protein>
    <recommendedName>
        <fullName evidence="2">Methylated-DNA--protein-cysteine methyltransferase</fullName>
        <ecNumber evidence="2">2.1.1.63</ecNumber>
    </recommendedName>
    <alternativeName>
        <fullName evidence="2">6-O-methylguanine-DNA methyltransferase</fullName>
        <shortName evidence="2">MGMT</shortName>
    </alternativeName>
    <alternativeName>
        <fullName evidence="2">O-6-methylguanine-DNA-alkyltransferase</fullName>
    </alternativeName>
</protein>
<comment type="similarity">
    <text evidence="2">Belongs to the MGMT family.</text>
</comment>
<accession>A0ABX2APC8</accession>
<evidence type="ECO:0000259" key="3">
    <source>
        <dbReference type="Pfam" id="PF01035"/>
    </source>
</evidence>
<dbReference type="RefSeq" id="WP_172276462.1">
    <property type="nucleotide sequence ID" value="NZ_CASGMU010000011.1"/>
</dbReference>
<comment type="subcellular location">
    <subcellularLocation>
        <location evidence="2">Cytoplasm</location>
    </subcellularLocation>
</comment>
<sequence>MKEKNIIKFKRYESPCGVQMLGSFGDRLCLCDWRVEKHRDHVDRRLKRMLNAEFQEETSEVIEKAVRQLDGFFAGQRRTFDVPLLFVGTDFQKTVWNELLKIPFGKTISYGEMARRIGKPKAVRAVANANGANSISIFAPCHRVIGSDHSLTGYGGGLDAKQALLKLEGVL</sequence>
<dbReference type="Pfam" id="PF01035">
    <property type="entry name" value="DNA_binding_1"/>
    <property type="match status" value="1"/>
</dbReference>
<dbReference type="CDD" id="cd06445">
    <property type="entry name" value="ATase"/>
    <property type="match status" value="1"/>
</dbReference>
<feature type="domain" description="Methylated-DNA-[protein]-cysteine S-methyltransferase DNA binding" evidence="3">
    <location>
        <begin position="90"/>
        <end position="170"/>
    </location>
</feature>
<dbReference type="Gene3D" id="1.10.10.10">
    <property type="entry name" value="Winged helix-like DNA-binding domain superfamily/Winged helix DNA-binding domain"/>
    <property type="match status" value="1"/>
</dbReference>
<evidence type="ECO:0000313" key="5">
    <source>
        <dbReference type="Proteomes" id="UP000714420"/>
    </source>
</evidence>
<proteinExistence type="inferred from homology"/>